<organism evidence="1 2">
    <name type="scientific">Violaceomyces palustris</name>
    <dbReference type="NCBI Taxonomy" id="1673888"/>
    <lineage>
        <taxon>Eukaryota</taxon>
        <taxon>Fungi</taxon>
        <taxon>Dikarya</taxon>
        <taxon>Basidiomycota</taxon>
        <taxon>Ustilaginomycotina</taxon>
        <taxon>Ustilaginomycetes</taxon>
        <taxon>Violaceomycetales</taxon>
        <taxon>Violaceomycetaceae</taxon>
        <taxon>Violaceomyces</taxon>
    </lineage>
</organism>
<dbReference type="EMBL" id="KZ819743">
    <property type="protein sequence ID" value="PWN53074.1"/>
    <property type="molecule type" value="Genomic_DNA"/>
</dbReference>
<proteinExistence type="predicted"/>
<sequence>MGPPAQTPSKQRQQQQYHQQSTTTTITSSSSSLVTPLKTPMRTPGGEQTSSTPIISFEAIESQKENVQPLARGRSAHALSNTLSLQHKQRQAALSAQRKAHEQEVTSEQNADSDDPLEAWNRYVKWCIDNFPSGQNHESGLVPLLERATRTFRHSDQYTNDSRYLRLWILYARNVECARDVYNFLLANEIGTKLASLYEELAVVLEGQGIFDEANSTYRLGIARRANPIDRLKRRYAEFQQRIMMHPQASTSRSGPQQQPLSYNEALAAAMASSGRSMLGNKVSTSGPQRSLPTNAIRGTGRSMQPLGSSLGAPSPGPNNGSKISVFRDNEDDEPRPSSNSHGWEDLGTVESRRQENKQGDRADRGMQLGASGGVKKKVGGGLAVFKDSDEEDEEDGQHQSKGAAGALGPKDIFSSHSKKPPTETDLLRKNPFMHWDSDTKKTPEAADIKPPPPSTRSSGGSSGSRSGKASSSRDGHKSSSGEKARKTSSTSKSGGSSKQASSTGTGVKEERHAIPLKLLYPGLDIEQAVQSRAEESKDTVERCIEEILVERRGWAFDGTADDPWEHLDYVVGKWIPSNQDEEDEEEPEHPDSDPGLAEKEPVTRDSEPQQGTPRQSSPSAAPPAPEPEQGSERTDPVPQADAPTLHSGSKATQEIGVASVPCRDVFDPDNSIANAEALNLRPRKRSENSGKRDRSEKRMMSPTLVTKATMREVENMFNGDESDESDSDDDYDTSSEDEEDDDLQPLRKPDLKRVVGSQVPPASMMSAPAGDVPPTPTPLSRNQSAPNRQAQNDENALSRALNDENANVKATPMRTPLGTKVPFGTSTPMRAPLSSRPAPVAARPVFRDEDEDEDGDEVRNEPLPPPARALAQRTFKPSLEEAEEEEEEEEDEDSEPEGEDERYAEYEEGEEREEAQPGDMDYRKKPFQPLTPITEATYEFTRYTSARTPATATRNSSNMKSWRSARGSLAADYTGFTEISEGQELVPGPLNLQEEEDGNAQEAGEEGFLESRDDDVQEVEQQVERLALNREDDRSFASSNGTSAGTIDDRSNWGGKTPFDLTEGLTISRAEGECTGKFAHEQFSKSFTIDDRENAAELETSARAAADEGEESAGERDEGDREREEAVEEVGERTIDNSSHHPGQIQPQSQEEVLESTIAQPPSSTFMPPNPCSPVDPEVVEAILGGLQLSIESSSNFVDLQTKSAQGKLASLQKRAKANMRKSIGNTSMIKGDWILDIEGNRFEVREKLGEGGYGAVFLAEDVNNCSPPVRKPLGGVNGDSSFEAGLAELSIEEEDEEEAERRRLVAIKVESPPNRWEFYILGQLRARMPAKLLRSIVSARRFFAYEDESLLLLEYGEKGTLLEVVNNATVAGVASSTGSTVVAGAAGSVSSSSGVDEVLAMFFTIELLKLVEGLHDANLIHGDLKIDNCLLRLEEPGIGETWSNAYQSDGSLGWSSKGLTLIDFGRAIDLSRFPKGQTFIADWSPDPRDCPEMRQAQPWTFETDYFGVASVAYCLLFGKYIETTTTTTNDKTRCRINQTLKRYWQVEIWNTFFETLLNPKSFDPSLPITEEIRSIREQMQVWLQANCNRAGKNLKGMIRKLEIWAMKK</sequence>
<keyword evidence="2" id="KW-1185">Reference proteome</keyword>
<protein>
    <submittedName>
        <fullName evidence="1">Uncharacterized protein</fullName>
    </submittedName>
</protein>
<name>A0ACD0P4W7_9BASI</name>
<dbReference type="Proteomes" id="UP000245626">
    <property type="component" value="Unassembled WGS sequence"/>
</dbReference>
<reference evidence="1 2" key="1">
    <citation type="journal article" date="2018" name="Mol. Biol. Evol.">
        <title>Broad Genomic Sampling Reveals a Smut Pathogenic Ancestry of the Fungal Clade Ustilaginomycotina.</title>
        <authorList>
            <person name="Kijpornyongpan T."/>
            <person name="Mondo S.J."/>
            <person name="Barry K."/>
            <person name="Sandor L."/>
            <person name="Lee J."/>
            <person name="Lipzen A."/>
            <person name="Pangilinan J."/>
            <person name="LaButti K."/>
            <person name="Hainaut M."/>
            <person name="Henrissat B."/>
            <person name="Grigoriev I.V."/>
            <person name="Spatafora J.W."/>
            <person name="Aime M.C."/>
        </authorList>
    </citation>
    <scope>NUCLEOTIDE SEQUENCE [LARGE SCALE GENOMIC DNA]</scope>
    <source>
        <strain evidence="1 2">SA 807</strain>
    </source>
</reference>
<evidence type="ECO:0000313" key="2">
    <source>
        <dbReference type="Proteomes" id="UP000245626"/>
    </source>
</evidence>
<gene>
    <name evidence="1" type="ORF">IE53DRAFT_339471</name>
</gene>
<accession>A0ACD0P4W7</accession>
<evidence type="ECO:0000313" key="1">
    <source>
        <dbReference type="EMBL" id="PWN53074.1"/>
    </source>
</evidence>